<dbReference type="NCBIfam" id="TIGR02727">
    <property type="entry name" value="MTHFS_bact"/>
    <property type="match status" value="1"/>
</dbReference>
<dbReference type="InterPro" id="IPR002698">
    <property type="entry name" value="FTHF_cligase"/>
</dbReference>
<dbReference type="Pfam" id="PF01812">
    <property type="entry name" value="5-FTHF_cyc-lig"/>
    <property type="match status" value="1"/>
</dbReference>
<dbReference type="GO" id="GO:0030272">
    <property type="term" value="F:5-formyltetrahydrofolate cyclo-ligase activity"/>
    <property type="evidence" value="ECO:0007669"/>
    <property type="project" value="UniProtKB-EC"/>
</dbReference>
<dbReference type="EC" id="6.3.3.2" evidence="4"/>
<dbReference type="PANTHER" id="PTHR23407:SF1">
    <property type="entry name" value="5-FORMYLTETRAHYDROFOLATE CYCLO-LIGASE"/>
    <property type="match status" value="1"/>
</dbReference>
<dbReference type="InterPro" id="IPR037171">
    <property type="entry name" value="NagB/RpiA_transferase-like"/>
</dbReference>
<name>A0ABT1W834_9PROT</name>
<protein>
    <recommendedName>
        <fullName evidence="4">5-formyltetrahydrofolate cyclo-ligase</fullName>
        <ecNumber evidence="4">6.3.3.2</ecNumber>
    </recommendedName>
</protein>
<dbReference type="SUPFAM" id="SSF100950">
    <property type="entry name" value="NagB/RpiA/CoA transferase-like"/>
    <property type="match status" value="1"/>
</dbReference>
<evidence type="ECO:0000313" key="5">
    <source>
        <dbReference type="EMBL" id="MCQ8279049.1"/>
    </source>
</evidence>
<proteinExistence type="inferred from homology"/>
<keyword evidence="5" id="KW-0436">Ligase</keyword>
<accession>A0ABT1W834</accession>
<keyword evidence="2 4" id="KW-0547">Nucleotide-binding</keyword>
<keyword evidence="4" id="KW-0479">Metal-binding</keyword>
<dbReference type="RefSeq" id="WP_422864525.1">
    <property type="nucleotide sequence ID" value="NZ_JAMSKV010000009.1"/>
</dbReference>
<organism evidence="5 6">
    <name type="scientific">Endosaccharibacter trunci</name>
    <dbReference type="NCBI Taxonomy" id="2812733"/>
    <lineage>
        <taxon>Bacteria</taxon>
        <taxon>Pseudomonadati</taxon>
        <taxon>Pseudomonadota</taxon>
        <taxon>Alphaproteobacteria</taxon>
        <taxon>Acetobacterales</taxon>
        <taxon>Acetobacteraceae</taxon>
        <taxon>Endosaccharibacter</taxon>
    </lineage>
</organism>
<dbReference type="InterPro" id="IPR024185">
    <property type="entry name" value="FTHF_cligase-like_sf"/>
</dbReference>
<keyword evidence="6" id="KW-1185">Reference proteome</keyword>
<gene>
    <name evidence="5" type="ORF">NFI95_11385</name>
</gene>
<evidence type="ECO:0000256" key="2">
    <source>
        <dbReference type="ARBA" id="ARBA00022741"/>
    </source>
</evidence>
<comment type="similarity">
    <text evidence="1 4">Belongs to the 5-formyltetrahydrofolate cyclo-ligase family.</text>
</comment>
<comment type="cofactor">
    <cofactor evidence="4">
        <name>Mg(2+)</name>
        <dbReference type="ChEBI" id="CHEBI:18420"/>
    </cofactor>
</comment>
<reference evidence="5 6" key="1">
    <citation type="submission" date="2022-06" db="EMBL/GenBank/DDBJ databases">
        <title>Endosaccharibacter gen. nov., sp. nov., endophytic bacteria isolated from sugarcane.</title>
        <authorList>
            <person name="Pitiwittayakul N."/>
            <person name="Yukphan P."/>
            <person name="Charoenyingcharoen P."/>
            <person name="Tanasupawat S."/>
        </authorList>
    </citation>
    <scope>NUCLEOTIDE SEQUENCE [LARGE SCALE GENOMIC DNA]</scope>
    <source>
        <strain evidence="5 6">KSS8</strain>
    </source>
</reference>
<dbReference type="Gene3D" id="3.40.50.10420">
    <property type="entry name" value="NagB/RpiA/CoA transferase-like"/>
    <property type="match status" value="1"/>
</dbReference>
<dbReference type="PANTHER" id="PTHR23407">
    <property type="entry name" value="ATPASE INHIBITOR/5-FORMYLTETRAHYDROFOLATE CYCLO-LIGASE"/>
    <property type="match status" value="1"/>
</dbReference>
<sequence>MLTETGQRKRALRALLRGARPSGNVAALGARLLSLDLVPGTILAGVSALPGEPELRFVWAEFHERGHPICMPETTAPGAPLRFRAWTTECRMVPGRFGTAHPDGPETVPDVVFVPLLCWDLRLNRLGYGGGYYDRTLAALPKARRIGFGFEAQRVESVPVERFDMPLDALVTETRILFAKERRD</sequence>
<keyword evidence="4" id="KW-0460">Magnesium</keyword>
<evidence type="ECO:0000256" key="1">
    <source>
        <dbReference type="ARBA" id="ARBA00010638"/>
    </source>
</evidence>
<keyword evidence="3 4" id="KW-0067">ATP-binding</keyword>
<comment type="catalytic activity">
    <reaction evidence="4">
        <text>(6S)-5-formyl-5,6,7,8-tetrahydrofolate + ATP = (6R)-5,10-methenyltetrahydrofolate + ADP + phosphate</text>
        <dbReference type="Rhea" id="RHEA:10488"/>
        <dbReference type="ChEBI" id="CHEBI:30616"/>
        <dbReference type="ChEBI" id="CHEBI:43474"/>
        <dbReference type="ChEBI" id="CHEBI:57455"/>
        <dbReference type="ChEBI" id="CHEBI:57457"/>
        <dbReference type="ChEBI" id="CHEBI:456216"/>
        <dbReference type="EC" id="6.3.3.2"/>
    </reaction>
</comment>
<evidence type="ECO:0000256" key="3">
    <source>
        <dbReference type="ARBA" id="ARBA00022840"/>
    </source>
</evidence>
<comment type="caution">
    <text evidence="5">The sequence shown here is derived from an EMBL/GenBank/DDBJ whole genome shotgun (WGS) entry which is preliminary data.</text>
</comment>
<evidence type="ECO:0000256" key="4">
    <source>
        <dbReference type="RuleBase" id="RU361279"/>
    </source>
</evidence>
<dbReference type="EMBL" id="JAMSKV010000009">
    <property type="protein sequence ID" value="MCQ8279049.1"/>
    <property type="molecule type" value="Genomic_DNA"/>
</dbReference>
<evidence type="ECO:0000313" key="6">
    <source>
        <dbReference type="Proteomes" id="UP001524587"/>
    </source>
</evidence>
<dbReference type="Proteomes" id="UP001524587">
    <property type="component" value="Unassembled WGS sequence"/>
</dbReference>